<feature type="signal peptide" evidence="1">
    <location>
        <begin position="1"/>
        <end position="29"/>
    </location>
</feature>
<evidence type="ECO:0000313" key="2">
    <source>
        <dbReference type="EMBL" id="GIO69818.1"/>
    </source>
</evidence>
<dbReference type="EMBL" id="BORW01000038">
    <property type="protein sequence ID" value="GIO69818.1"/>
    <property type="molecule type" value="Genomic_DNA"/>
</dbReference>
<proteinExistence type="predicted"/>
<reference evidence="2 3" key="1">
    <citation type="submission" date="2021-03" db="EMBL/GenBank/DDBJ databases">
        <title>Antimicrobial resistance genes in bacteria isolated from Japanese honey, and their potential for conferring macrolide and lincosamide resistance in the American foulbrood pathogen Paenibacillus larvae.</title>
        <authorList>
            <person name="Okamoto M."/>
            <person name="Kumagai M."/>
            <person name="Kanamori H."/>
            <person name="Takamatsu D."/>
        </authorList>
    </citation>
    <scope>NUCLEOTIDE SEQUENCE [LARGE SCALE GENOMIC DNA]</scope>
    <source>
        <strain evidence="2 3">J21TS3</strain>
    </source>
</reference>
<feature type="chain" id="PRO_5046181030" evidence="1">
    <location>
        <begin position="30"/>
        <end position="320"/>
    </location>
</feature>
<gene>
    <name evidence="2" type="ORF">J21TS3_46390</name>
</gene>
<accession>A0ABQ4M316</accession>
<name>A0ABQ4M316_9BACL</name>
<organism evidence="2 3">
    <name type="scientific">Paenibacillus cookii</name>
    <dbReference type="NCBI Taxonomy" id="157839"/>
    <lineage>
        <taxon>Bacteria</taxon>
        <taxon>Bacillati</taxon>
        <taxon>Bacillota</taxon>
        <taxon>Bacilli</taxon>
        <taxon>Bacillales</taxon>
        <taxon>Paenibacillaceae</taxon>
        <taxon>Paenibacillus</taxon>
    </lineage>
</organism>
<evidence type="ECO:0000256" key="1">
    <source>
        <dbReference type="SAM" id="SignalP"/>
    </source>
</evidence>
<evidence type="ECO:0000313" key="3">
    <source>
        <dbReference type="Proteomes" id="UP000680638"/>
    </source>
</evidence>
<sequence>MKKWTKSAAAAAALIAAISLQTGAPAVHAAEAVPQAAPGGGPTTAPAAASAKTAHANAVFNQMMRLLKSPSKQAEAVAYMEKNIYQVTPWQATIMVLKLENAEKANLDAWNDKFYRDNVQQKLTKLMKQGDDLTSLISKTNDKSLKTLFAGARDSGYRIDTAEGMFYLVLDYPRLQKVRAYVINDIKSYIDIMTAETKSPFARDAALSVGWTEATKRALSDEAFLKSYPTSNRATQVKSLYNLYLGVSMYGLNNTPMFDYDTKKVDPEGKAALQAAVQKGDPSKSAYLKKIKGFLEVLEKNHDMLTPEVEKYRKAATGNS</sequence>
<keyword evidence="1" id="KW-0732">Signal</keyword>
<dbReference type="RefSeq" id="WP_212952317.1">
    <property type="nucleotide sequence ID" value="NZ_BORW01000038.1"/>
</dbReference>
<dbReference type="Proteomes" id="UP000680638">
    <property type="component" value="Unassembled WGS sequence"/>
</dbReference>
<protein>
    <submittedName>
        <fullName evidence="2">Uncharacterized protein</fullName>
    </submittedName>
</protein>
<comment type="caution">
    <text evidence="2">The sequence shown here is derived from an EMBL/GenBank/DDBJ whole genome shotgun (WGS) entry which is preliminary data.</text>
</comment>
<keyword evidence="3" id="KW-1185">Reference proteome</keyword>